<reference evidence="1" key="1">
    <citation type="submission" date="2014-06" db="EMBL/GenBank/DDBJ databases">
        <title>Key roles for freshwater Actinobacteria revealed by deep metagenomic sequencing.</title>
        <authorList>
            <person name="Ghai R."/>
            <person name="Mizuno C.M."/>
            <person name="Picazo A."/>
            <person name="Camacho A."/>
            <person name="Rodriguez-Valera F."/>
        </authorList>
    </citation>
    <scope>NUCLEOTIDE SEQUENCE</scope>
</reference>
<protein>
    <recommendedName>
        <fullName evidence="2">Nucleotide-diphospho-sugar transferase domain-containing protein</fullName>
    </recommendedName>
</protein>
<gene>
    <name evidence="1" type="ORF">GM51_21480</name>
</gene>
<name>A0A094S495_9ZZZZ</name>
<sequence>MAARWKSTAAPVRHVVCAVDSQMVYGLAVVMSSLQRTTTEPFRLTIGYLAGTLPEGDRDYLGRIMDHLGVAYSFSDLGNDPRFITQGHISPTTFAKFLLADQNPNAHLWLDADTIALPGWDSIFGLLDSTTTQHGLLVAERGADKHGLPFNAGVLGWPAGPRRDWSARLSELEVVDTQEQYLFNELYAPTAKTVSERYNSLTYRIDRIPENEPPFIIHYAGAHKPWHLPRSLSAPCSRHSCPWSAWFAAEAEFLQGIGDTSLLKETHRRQRRALRSGKVRWQRDHLGLIFLRSLVTLGPLGRVVVGLLGPLSSRVPRGTHPLH</sequence>
<comment type="caution">
    <text evidence="1">The sequence shown here is derived from an EMBL/GenBank/DDBJ whole genome shotgun (WGS) entry which is preliminary data.</text>
</comment>
<dbReference type="EMBL" id="JNSL01000214">
    <property type="protein sequence ID" value="KGA12613.1"/>
    <property type="molecule type" value="Genomic_DNA"/>
</dbReference>
<dbReference type="SUPFAM" id="SSF53448">
    <property type="entry name" value="Nucleotide-diphospho-sugar transferases"/>
    <property type="match status" value="1"/>
</dbReference>
<proteinExistence type="predicted"/>
<evidence type="ECO:0000313" key="1">
    <source>
        <dbReference type="EMBL" id="KGA12613.1"/>
    </source>
</evidence>
<dbReference type="InterPro" id="IPR029044">
    <property type="entry name" value="Nucleotide-diphossugar_trans"/>
</dbReference>
<evidence type="ECO:0008006" key="2">
    <source>
        <dbReference type="Google" id="ProtNLM"/>
    </source>
</evidence>
<organism evidence="1">
    <name type="scientific">freshwater metagenome</name>
    <dbReference type="NCBI Taxonomy" id="449393"/>
    <lineage>
        <taxon>unclassified sequences</taxon>
        <taxon>metagenomes</taxon>
        <taxon>ecological metagenomes</taxon>
    </lineage>
</organism>
<dbReference type="Gene3D" id="3.90.550.10">
    <property type="entry name" value="Spore Coat Polysaccharide Biosynthesis Protein SpsA, Chain A"/>
    <property type="match status" value="1"/>
</dbReference>
<dbReference type="AlphaFoldDB" id="A0A094S495"/>
<accession>A0A094S495</accession>